<organism evidence="2 3">
    <name type="scientific">Streptomyces europaeiscabiei</name>
    <dbReference type="NCBI Taxonomy" id="146819"/>
    <lineage>
        <taxon>Bacteria</taxon>
        <taxon>Bacillati</taxon>
        <taxon>Actinomycetota</taxon>
        <taxon>Actinomycetes</taxon>
        <taxon>Kitasatosporales</taxon>
        <taxon>Streptomycetaceae</taxon>
        <taxon>Streptomyces</taxon>
    </lineage>
</organism>
<accession>A0ABU4NRR6</accession>
<keyword evidence="1" id="KW-0472">Membrane</keyword>
<gene>
    <name evidence="2" type="ORF">PV662_37340</name>
</gene>
<comment type="caution">
    <text evidence="2">The sequence shown here is derived from an EMBL/GenBank/DDBJ whole genome shotgun (WGS) entry which is preliminary data.</text>
</comment>
<name>A0ABU4NRR6_9ACTN</name>
<protein>
    <submittedName>
        <fullName evidence="2">Uncharacterized protein</fullName>
    </submittedName>
</protein>
<feature type="transmembrane region" description="Helical" evidence="1">
    <location>
        <begin position="82"/>
        <end position="99"/>
    </location>
</feature>
<dbReference type="RefSeq" id="WP_319063407.1">
    <property type="nucleotide sequence ID" value="NZ_JARAYT010000010.1"/>
</dbReference>
<reference evidence="2 3" key="1">
    <citation type="journal article" date="2023" name="Microb. Genom.">
        <title>Mesoterricola silvestris gen. nov., sp. nov., Mesoterricola sediminis sp. nov., Geothrix oryzae sp. nov., Geothrix edaphica sp. nov., Geothrix rubra sp. nov., and Geothrix limicola sp. nov., six novel members of Acidobacteriota isolated from soils.</title>
        <authorList>
            <person name="Weisberg A.J."/>
            <person name="Pearce E."/>
            <person name="Kramer C.G."/>
            <person name="Chang J.H."/>
            <person name="Clarke C.R."/>
        </authorList>
    </citation>
    <scope>NUCLEOTIDE SEQUENCE [LARGE SCALE GENOMIC DNA]</scope>
    <source>
        <strain evidence="2 3">ID09-01A</strain>
    </source>
</reference>
<keyword evidence="1" id="KW-1133">Transmembrane helix</keyword>
<sequence>MSDALEKAERAVRAAETDTAAVQIALAALELAKAATAQQQAPQPHACEHQRKKGRSAGEWVAMGCAVCIGGVGLAFASLALAALGGVAVIVVLVLRDMWRDMQKRR</sequence>
<keyword evidence="1" id="KW-0812">Transmembrane</keyword>
<evidence type="ECO:0000256" key="1">
    <source>
        <dbReference type="SAM" id="Phobius"/>
    </source>
</evidence>
<proteinExistence type="predicted"/>
<evidence type="ECO:0000313" key="3">
    <source>
        <dbReference type="Proteomes" id="UP001271274"/>
    </source>
</evidence>
<keyword evidence="3" id="KW-1185">Reference proteome</keyword>
<evidence type="ECO:0000313" key="2">
    <source>
        <dbReference type="EMBL" id="MDX3705315.1"/>
    </source>
</evidence>
<dbReference type="EMBL" id="JARAYU010000018">
    <property type="protein sequence ID" value="MDX3705315.1"/>
    <property type="molecule type" value="Genomic_DNA"/>
</dbReference>
<dbReference type="Proteomes" id="UP001271274">
    <property type="component" value="Unassembled WGS sequence"/>
</dbReference>